<keyword evidence="2 5" id="KW-0812">Transmembrane</keyword>
<dbReference type="Pfam" id="PF01566">
    <property type="entry name" value="Nramp"/>
    <property type="match status" value="2"/>
</dbReference>
<evidence type="ECO:0000256" key="2">
    <source>
        <dbReference type="ARBA" id="ARBA00022692"/>
    </source>
</evidence>
<feature type="transmembrane region" description="Helical" evidence="5">
    <location>
        <begin position="558"/>
        <end position="577"/>
    </location>
</feature>
<dbReference type="AlphaFoldDB" id="F0SMZ1"/>
<feature type="transmembrane region" description="Helical" evidence="5">
    <location>
        <begin position="530"/>
        <end position="552"/>
    </location>
</feature>
<reference evidence="7" key="1">
    <citation type="submission" date="2011-02" db="EMBL/GenBank/DDBJ databases">
        <title>The complete genome of Planctomyces brasiliensis DSM 5305.</title>
        <authorList>
            <person name="Lucas S."/>
            <person name="Copeland A."/>
            <person name="Lapidus A."/>
            <person name="Bruce D."/>
            <person name="Goodwin L."/>
            <person name="Pitluck S."/>
            <person name="Kyrpides N."/>
            <person name="Mavromatis K."/>
            <person name="Pagani I."/>
            <person name="Ivanova N."/>
            <person name="Ovchinnikova G."/>
            <person name="Lu M."/>
            <person name="Detter J.C."/>
            <person name="Han C."/>
            <person name="Land M."/>
            <person name="Hauser L."/>
            <person name="Markowitz V."/>
            <person name="Cheng J.-F."/>
            <person name="Hugenholtz P."/>
            <person name="Woyke T."/>
            <person name="Wu D."/>
            <person name="Tindall B."/>
            <person name="Pomrenke H.G."/>
            <person name="Brambilla E."/>
            <person name="Klenk H.-P."/>
            <person name="Eisen J.A."/>
        </authorList>
    </citation>
    <scope>NUCLEOTIDE SEQUENCE [LARGE SCALE GENOMIC DNA]</scope>
    <source>
        <strain evidence="7">ATCC 49424 / DSM 5305 / JCM 21570 / NBRC 103401 / IFAM 1448</strain>
    </source>
</reference>
<dbReference type="HOGENOM" id="CLU_031105_0_0_0"/>
<dbReference type="GO" id="GO:0016020">
    <property type="term" value="C:membrane"/>
    <property type="evidence" value="ECO:0007669"/>
    <property type="project" value="UniProtKB-SubCell"/>
</dbReference>
<name>F0SMZ1_RUBBR</name>
<evidence type="ECO:0000256" key="5">
    <source>
        <dbReference type="SAM" id="Phobius"/>
    </source>
</evidence>
<sequence>MAETPADPSELTPSAPLTSDEGIAYLQSLKEKPALSRYASYISLTGPGWLQGAITLGGGSLSGSLYLGVLAGFGLMWLQPLAMIMGIIMLSSIAYVTLSTGERPFVAIKRYVNPVMAWGWAIATMMANFVWSMPQFALGTAAIQQNLMPETFGPGGSFDEFTSKVIIVAFLFVSAGIVIWFYDSGGRGIKWFERILKAMVALVVLSFFGVVFQLTMSEQGLDWAAVFAGFIPDLSLMSKPSEQLRPMVEATGNFATFWSNKIVTDQQQVMITAAATAVGINMTFLLPYSMLKKGWGRVHRELAIFDLAVGLFFPFLLATSCVVIAAASQFHAQPAVGFLGEVNAEGEKIAPAGNLVGSYNKLVDGRLKAEMGDKFFALESNPEELNAARAALPEADRRLAATLVTRDAFNLADSLKAFTGPVVSQYVFGAGVLGMAISTIIILMLINGFVICEMFGLPHTGFYHRVGCFLAAISGAMGPFIWQGDAKLWLAVPTSMFAFVLLPIAYFSFFFMMNAKKLMGDAMPQGGQRIAWNVLMLTASSLAAFGSVYSVYVSPFRLVGTTALVVFIVLAVIVGLLKKPADPTVHEMNDSLKGDA</sequence>
<feature type="transmembrane region" description="Helical" evidence="5">
    <location>
        <begin position="303"/>
        <end position="327"/>
    </location>
</feature>
<comment type="subcellular location">
    <subcellularLocation>
        <location evidence="1">Membrane</location>
        <topology evidence="1">Multi-pass membrane protein</topology>
    </subcellularLocation>
</comment>
<gene>
    <name evidence="6" type="ordered locus">Plabr_2394</name>
</gene>
<dbReference type="GO" id="GO:0046873">
    <property type="term" value="F:metal ion transmembrane transporter activity"/>
    <property type="evidence" value="ECO:0007669"/>
    <property type="project" value="InterPro"/>
</dbReference>
<keyword evidence="4 5" id="KW-0472">Membrane</keyword>
<protein>
    <recommendedName>
        <fullName evidence="8">Natural resistance-associated macrophage protein</fullName>
    </recommendedName>
</protein>
<dbReference type="RefSeq" id="WP_013628719.1">
    <property type="nucleotide sequence ID" value="NC_015174.1"/>
</dbReference>
<feature type="transmembrane region" description="Helical" evidence="5">
    <location>
        <begin position="165"/>
        <end position="183"/>
    </location>
</feature>
<evidence type="ECO:0000313" key="6">
    <source>
        <dbReference type="EMBL" id="ADY59995.1"/>
    </source>
</evidence>
<dbReference type="KEGG" id="pbs:Plabr_2394"/>
<dbReference type="InterPro" id="IPR001046">
    <property type="entry name" value="NRAMP_fam"/>
</dbReference>
<evidence type="ECO:0000256" key="1">
    <source>
        <dbReference type="ARBA" id="ARBA00004141"/>
    </source>
</evidence>
<evidence type="ECO:0000256" key="3">
    <source>
        <dbReference type="ARBA" id="ARBA00022989"/>
    </source>
</evidence>
<feature type="transmembrane region" description="Helical" evidence="5">
    <location>
        <begin position="462"/>
        <end position="482"/>
    </location>
</feature>
<dbReference type="eggNOG" id="COG1914">
    <property type="taxonomic scope" value="Bacteria"/>
</dbReference>
<dbReference type="EMBL" id="CP002546">
    <property type="protein sequence ID" value="ADY59995.1"/>
    <property type="molecule type" value="Genomic_DNA"/>
</dbReference>
<evidence type="ECO:0000313" key="7">
    <source>
        <dbReference type="Proteomes" id="UP000006860"/>
    </source>
</evidence>
<feature type="transmembrane region" description="Helical" evidence="5">
    <location>
        <begin position="65"/>
        <end position="90"/>
    </location>
</feature>
<keyword evidence="7" id="KW-1185">Reference proteome</keyword>
<accession>F0SMZ1</accession>
<proteinExistence type="predicted"/>
<feature type="transmembrane region" description="Helical" evidence="5">
    <location>
        <begin position="269"/>
        <end position="291"/>
    </location>
</feature>
<evidence type="ECO:0000256" key="4">
    <source>
        <dbReference type="ARBA" id="ARBA00023136"/>
    </source>
</evidence>
<feature type="transmembrane region" description="Helical" evidence="5">
    <location>
        <begin position="111"/>
        <end position="131"/>
    </location>
</feature>
<feature type="transmembrane region" description="Helical" evidence="5">
    <location>
        <begin position="195"/>
        <end position="214"/>
    </location>
</feature>
<dbReference type="OrthoDB" id="236847at2"/>
<dbReference type="Proteomes" id="UP000006860">
    <property type="component" value="Chromosome"/>
</dbReference>
<dbReference type="STRING" id="756272.Plabr_2394"/>
<keyword evidence="3 5" id="KW-1133">Transmembrane helix</keyword>
<feature type="transmembrane region" description="Helical" evidence="5">
    <location>
        <begin position="426"/>
        <end position="450"/>
    </location>
</feature>
<evidence type="ECO:0008006" key="8">
    <source>
        <dbReference type="Google" id="ProtNLM"/>
    </source>
</evidence>
<feature type="transmembrane region" description="Helical" evidence="5">
    <location>
        <begin position="488"/>
        <end position="509"/>
    </location>
</feature>
<organism evidence="6 7">
    <name type="scientific">Rubinisphaera brasiliensis (strain ATCC 49424 / DSM 5305 / JCM 21570 / IAM 15109 / NBRC 103401 / IFAM 1448)</name>
    <name type="common">Planctomyces brasiliensis</name>
    <dbReference type="NCBI Taxonomy" id="756272"/>
    <lineage>
        <taxon>Bacteria</taxon>
        <taxon>Pseudomonadati</taxon>
        <taxon>Planctomycetota</taxon>
        <taxon>Planctomycetia</taxon>
        <taxon>Planctomycetales</taxon>
        <taxon>Planctomycetaceae</taxon>
        <taxon>Rubinisphaera</taxon>
    </lineage>
</organism>